<protein>
    <submittedName>
        <fullName evidence="1">Uncharacterized protein</fullName>
    </submittedName>
</protein>
<dbReference type="AlphaFoldDB" id="A0A1F7G9K6"/>
<reference evidence="1 2" key="1">
    <citation type="journal article" date="2016" name="Nat. Commun.">
        <title>Thousands of microbial genomes shed light on interconnected biogeochemical processes in an aquifer system.</title>
        <authorList>
            <person name="Anantharaman K."/>
            <person name="Brown C.T."/>
            <person name="Hug L.A."/>
            <person name="Sharon I."/>
            <person name="Castelle C.J."/>
            <person name="Probst A.J."/>
            <person name="Thomas B.C."/>
            <person name="Singh A."/>
            <person name="Wilkins M.J."/>
            <person name="Karaoz U."/>
            <person name="Brodie E.L."/>
            <person name="Williams K.H."/>
            <person name="Hubbard S.S."/>
            <person name="Banfield J.F."/>
        </authorList>
    </citation>
    <scope>NUCLEOTIDE SEQUENCE [LARGE SCALE GENOMIC DNA]</scope>
</reference>
<dbReference type="PROSITE" id="PS00018">
    <property type="entry name" value="EF_HAND_1"/>
    <property type="match status" value="1"/>
</dbReference>
<dbReference type="EMBL" id="MFZG01000034">
    <property type="protein sequence ID" value="OGK15608.1"/>
    <property type="molecule type" value="Genomic_DNA"/>
</dbReference>
<proteinExistence type="predicted"/>
<evidence type="ECO:0000313" key="2">
    <source>
        <dbReference type="Proteomes" id="UP000177208"/>
    </source>
</evidence>
<dbReference type="Proteomes" id="UP000177208">
    <property type="component" value="Unassembled WGS sequence"/>
</dbReference>
<evidence type="ECO:0000313" key="1">
    <source>
        <dbReference type="EMBL" id="OGK15608.1"/>
    </source>
</evidence>
<dbReference type="InterPro" id="IPR018247">
    <property type="entry name" value="EF_Hand_1_Ca_BS"/>
</dbReference>
<name>A0A1F7G9K6_9BACT</name>
<accession>A0A1F7G9K6</accession>
<gene>
    <name evidence="1" type="ORF">A2774_01880</name>
</gene>
<comment type="caution">
    <text evidence="1">The sequence shown here is derived from an EMBL/GenBank/DDBJ whole genome shotgun (WGS) entry which is preliminary data.</text>
</comment>
<sequence>MSHENTFSMGEVEIQRFNSMIRFAKDAVAEASSKLVETPLDSDSFPDVEFSYARSNPDSSANYNVEVQTIGDMNVPIRIFIHPDSIKKMADANRSGYLGAREVMRDLRKLKAGKVAAESFLYHFSAMCLMVNAILEPQIAGRPDGSLIFRDTTWVAFKAFQASYPSSNVPFDSAQGNNIR</sequence>
<organism evidence="1 2">
    <name type="scientific">Candidatus Roizmanbacteria bacterium RIFCSPHIGHO2_01_FULL_39_12c</name>
    <dbReference type="NCBI Taxonomy" id="1802031"/>
    <lineage>
        <taxon>Bacteria</taxon>
        <taxon>Candidatus Roizmaniibacteriota</taxon>
    </lineage>
</organism>